<dbReference type="PROSITE" id="PS50089">
    <property type="entry name" value="ZF_RING_2"/>
    <property type="match status" value="1"/>
</dbReference>
<evidence type="ECO:0000256" key="5">
    <source>
        <dbReference type="SAM" id="Phobius"/>
    </source>
</evidence>
<keyword evidence="1" id="KW-0479">Metal-binding</keyword>
<dbReference type="SUPFAM" id="SSF57850">
    <property type="entry name" value="RING/U-box"/>
    <property type="match status" value="1"/>
</dbReference>
<dbReference type="InterPro" id="IPR027370">
    <property type="entry name" value="Znf-RING_euk"/>
</dbReference>
<dbReference type="AlphaFoldDB" id="A0A6A5H7J0"/>
<dbReference type="Gene3D" id="3.30.40.10">
    <property type="entry name" value="Zinc/RING finger domain, C3HC4 (zinc finger)"/>
    <property type="match status" value="1"/>
</dbReference>
<keyword evidence="5" id="KW-0812">Transmembrane</keyword>
<feature type="transmembrane region" description="Helical" evidence="5">
    <location>
        <begin position="113"/>
        <end position="132"/>
    </location>
</feature>
<keyword evidence="5" id="KW-1133">Transmembrane helix</keyword>
<dbReference type="PROSITE" id="PS00518">
    <property type="entry name" value="ZF_RING_1"/>
    <property type="match status" value="1"/>
</dbReference>
<evidence type="ECO:0000259" key="6">
    <source>
        <dbReference type="PROSITE" id="PS50089"/>
    </source>
</evidence>
<dbReference type="InterPro" id="IPR013083">
    <property type="entry name" value="Znf_RING/FYVE/PHD"/>
</dbReference>
<dbReference type="SMART" id="SM00184">
    <property type="entry name" value="RING"/>
    <property type="match status" value="1"/>
</dbReference>
<proteinExistence type="predicted"/>
<dbReference type="Proteomes" id="UP000483820">
    <property type="component" value="Chromosome III"/>
</dbReference>
<sequence>MGEIEIPDENVHIFITNKHFICFLQVLNLIYTYNVIKSNFYERGFILTSVGSIILVLTVLGALKSILISMDKTSGINKLQKCSRDLLIGFGGIALCGVIPQLCVWWLRESTTMQILHVVCNLTPILFLLLFIRQHYTIYCVKSHNKNSEDFGFSKVRFAIVLIHLFTLVLFCSFAKKVVGEKDSSAVVGLLIKNTLVFAPASAELFAILLEGIYFKTEVKKPVAVKKNTPSSRPSNPRPRPSQSTSYYSKWGVYHAAPIQQDLHLTGSTCQICSSGFSATVIPRILVGCGHTVCQACIQKLPREGFQCVLCPFCRKSTKLPDGLPSTLPKNYAVLDMIQEIGITLYLTQVICTLSPIVLFFLFLIPHFSTYHVKNQSPEACSHTRLLVVSIHFAYLIGASIIADQFAREEGQKYNYIVGISLMYTLACGFATAEFFAIWKDGIIEEGSHEEHLPCNP</sequence>
<dbReference type="EMBL" id="WUAV01000003">
    <property type="protein sequence ID" value="KAF1763085.1"/>
    <property type="molecule type" value="Genomic_DNA"/>
</dbReference>
<feature type="transmembrane region" description="Helical" evidence="5">
    <location>
        <begin position="385"/>
        <end position="403"/>
    </location>
</feature>
<evidence type="ECO:0000313" key="7">
    <source>
        <dbReference type="EMBL" id="KAF1763085.1"/>
    </source>
</evidence>
<dbReference type="CTD" id="9810371"/>
<dbReference type="InterPro" id="IPR052667">
    <property type="entry name" value="E3_ubiquitin-ligase_RING"/>
</dbReference>
<feature type="transmembrane region" description="Helical" evidence="5">
    <location>
        <begin position="45"/>
        <end position="66"/>
    </location>
</feature>
<gene>
    <name evidence="7" type="ORF">GCK72_011350</name>
</gene>
<evidence type="ECO:0000256" key="1">
    <source>
        <dbReference type="ARBA" id="ARBA00022723"/>
    </source>
</evidence>
<feature type="transmembrane region" description="Helical" evidence="5">
    <location>
        <begin position="196"/>
        <end position="215"/>
    </location>
</feature>
<dbReference type="KEGG" id="crq:GCK72_011350"/>
<feature type="transmembrane region" description="Helical" evidence="5">
    <location>
        <begin position="156"/>
        <end position="176"/>
    </location>
</feature>
<comment type="caution">
    <text evidence="7">The sequence shown here is derived from an EMBL/GenBank/DDBJ whole genome shotgun (WGS) entry which is preliminary data.</text>
</comment>
<evidence type="ECO:0000313" key="8">
    <source>
        <dbReference type="Proteomes" id="UP000483820"/>
    </source>
</evidence>
<feature type="transmembrane region" description="Helical" evidence="5">
    <location>
        <begin position="86"/>
        <end position="107"/>
    </location>
</feature>
<dbReference type="PANTHER" id="PTHR47156:SF9">
    <property type="entry name" value="PROTEIN CBG26870"/>
    <property type="match status" value="1"/>
</dbReference>
<dbReference type="InterPro" id="IPR017907">
    <property type="entry name" value="Znf_RING_CS"/>
</dbReference>
<evidence type="ECO:0000256" key="4">
    <source>
        <dbReference type="PROSITE-ProRule" id="PRU00175"/>
    </source>
</evidence>
<keyword evidence="3" id="KW-0862">Zinc</keyword>
<feature type="transmembrane region" description="Helical" evidence="5">
    <location>
        <begin position="415"/>
        <end position="439"/>
    </location>
</feature>
<dbReference type="RefSeq" id="XP_053587965.1">
    <property type="nucleotide sequence ID" value="XM_053728388.1"/>
</dbReference>
<organism evidence="7 8">
    <name type="scientific">Caenorhabditis remanei</name>
    <name type="common">Caenorhabditis vulgaris</name>
    <dbReference type="NCBI Taxonomy" id="31234"/>
    <lineage>
        <taxon>Eukaryota</taxon>
        <taxon>Metazoa</taxon>
        <taxon>Ecdysozoa</taxon>
        <taxon>Nematoda</taxon>
        <taxon>Chromadorea</taxon>
        <taxon>Rhabditida</taxon>
        <taxon>Rhabditina</taxon>
        <taxon>Rhabditomorpha</taxon>
        <taxon>Rhabditoidea</taxon>
        <taxon>Rhabditidae</taxon>
        <taxon>Peloderinae</taxon>
        <taxon>Caenorhabditis</taxon>
    </lineage>
</organism>
<dbReference type="GO" id="GO:0008270">
    <property type="term" value="F:zinc ion binding"/>
    <property type="evidence" value="ECO:0007669"/>
    <property type="project" value="UniProtKB-KW"/>
</dbReference>
<reference evidence="7 8" key="1">
    <citation type="submission" date="2019-12" db="EMBL/GenBank/DDBJ databases">
        <title>Chromosome-level assembly of the Caenorhabditis remanei genome.</title>
        <authorList>
            <person name="Teterina A.A."/>
            <person name="Willis J.H."/>
            <person name="Phillips P.C."/>
        </authorList>
    </citation>
    <scope>NUCLEOTIDE SEQUENCE [LARGE SCALE GENOMIC DNA]</scope>
    <source>
        <strain evidence="7 8">PX506</strain>
        <tissue evidence="7">Whole organism</tissue>
    </source>
</reference>
<dbReference type="GeneID" id="9810371"/>
<feature type="domain" description="RING-type" evidence="6">
    <location>
        <begin position="270"/>
        <end position="315"/>
    </location>
</feature>
<feature type="transmembrane region" description="Helical" evidence="5">
    <location>
        <begin position="345"/>
        <end position="365"/>
    </location>
</feature>
<keyword evidence="2 4" id="KW-0863">Zinc-finger</keyword>
<dbReference type="InterPro" id="IPR001841">
    <property type="entry name" value="Znf_RING"/>
</dbReference>
<name>A0A6A5H7J0_CAERE</name>
<dbReference type="Pfam" id="PF13445">
    <property type="entry name" value="zf-RING_UBOX"/>
    <property type="match status" value="1"/>
</dbReference>
<protein>
    <recommendedName>
        <fullName evidence="6">RING-type domain-containing protein</fullName>
    </recommendedName>
</protein>
<keyword evidence="5" id="KW-0472">Membrane</keyword>
<dbReference type="PANTHER" id="PTHR47156">
    <property type="entry name" value="PROTEIN CBG20824"/>
    <property type="match status" value="1"/>
</dbReference>
<accession>A0A6A5H7J0</accession>
<evidence type="ECO:0000256" key="3">
    <source>
        <dbReference type="ARBA" id="ARBA00022833"/>
    </source>
</evidence>
<evidence type="ECO:0000256" key="2">
    <source>
        <dbReference type="ARBA" id="ARBA00022771"/>
    </source>
</evidence>